<dbReference type="RefSeq" id="WP_188576264.1">
    <property type="nucleotide sequence ID" value="NZ_BMCT01000001.1"/>
</dbReference>
<keyword evidence="5" id="KW-1185">Reference proteome</keyword>
<keyword evidence="3" id="KW-0143">Chaperone</keyword>
<sequence length="98" mass="11097">MSGSEISSAGLDVRRRRIMFRAWHRGTREMDLIMGRFADAHISLLTEDEVDAFEQMLLIEDPDLFNWVSGSIPAPEEVATPLFRRIQGWHLAGGSLPD</sequence>
<organism evidence="4 5">
    <name type="scientific">Azorhizobium oxalatiphilum</name>
    <dbReference type="NCBI Taxonomy" id="980631"/>
    <lineage>
        <taxon>Bacteria</taxon>
        <taxon>Pseudomonadati</taxon>
        <taxon>Pseudomonadota</taxon>
        <taxon>Alphaproteobacteria</taxon>
        <taxon>Hyphomicrobiales</taxon>
        <taxon>Xanthobacteraceae</taxon>
        <taxon>Azorhizobium</taxon>
    </lineage>
</organism>
<reference evidence="4" key="2">
    <citation type="submission" date="2020-09" db="EMBL/GenBank/DDBJ databases">
        <authorList>
            <person name="Sun Q."/>
            <person name="Sedlacek I."/>
        </authorList>
    </citation>
    <scope>NUCLEOTIDE SEQUENCE</scope>
    <source>
        <strain evidence="4">CCM 7897</strain>
    </source>
</reference>
<name>A0A917BRC7_9HYPH</name>
<dbReference type="Gene3D" id="1.10.150.250">
    <property type="entry name" value="Flavinator of succinate dehydrogenase"/>
    <property type="match status" value="1"/>
</dbReference>
<dbReference type="Proteomes" id="UP000606044">
    <property type="component" value="Unassembled WGS sequence"/>
</dbReference>
<comment type="caution">
    <text evidence="4">The sequence shown here is derived from an EMBL/GenBank/DDBJ whole genome shotgun (WGS) entry which is preliminary data.</text>
</comment>
<dbReference type="InterPro" id="IPR036714">
    <property type="entry name" value="SDH_sf"/>
</dbReference>
<comment type="similarity">
    <text evidence="1">Belongs to the SdhE FAD assembly factor family.</text>
</comment>
<dbReference type="PANTHER" id="PTHR12469">
    <property type="entry name" value="PROTEIN EMI5 HOMOLOG, MITOCHONDRIAL"/>
    <property type="match status" value="1"/>
</dbReference>
<reference evidence="4" key="1">
    <citation type="journal article" date="2014" name="Int. J. Syst. Evol. Microbiol.">
        <title>Complete genome sequence of Corynebacterium casei LMG S-19264T (=DSM 44701T), isolated from a smear-ripened cheese.</title>
        <authorList>
            <consortium name="US DOE Joint Genome Institute (JGI-PGF)"/>
            <person name="Walter F."/>
            <person name="Albersmeier A."/>
            <person name="Kalinowski J."/>
            <person name="Ruckert C."/>
        </authorList>
    </citation>
    <scope>NUCLEOTIDE SEQUENCE</scope>
    <source>
        <strain evidence="4">CCM 7897</strain>
    </source>
</reference>
<evidence type="ECO:0000256" key="3">
    <source>
        <dbReference type="ARBA" id="ARBA00023186"/>
    </source>
</evidence>
<dbReference type="Pfam" id="PF03937">
    <property type="entry name" value="Sdh5"/>
    <property type="match status" value="1"/>
</dbReference>
<proteinExistence type="inferred from homology"/>
<gene>
    <name evidence="4" type="ORF">GCM10007301_11890</name>
</gene>
<dbReference type="EMBL" id="BMCT01000001">
    <property type="protein sequence ID" value="GGF54032.1"/>
    <property type="molecule type" value="Genomic_DNA"/>
</dbReference>
<dbReference type="AlphaFoldDB" id="A0A917BRC7"/>
<accession>A0A917BRC7</accession>
<evidence type="ECO:0000256" key="2">
    <source>
        <dbReference type="ARBA" id="ARBA00019418"/>
    </source>
</evidence>
<evidence type="ECO:0000256" key="1">
    <source>
        <dbReference type="ARBA" id="ARBA00008571"/>
    </source>
</evidence>
<dbReference type="PANTHER" id="PTHR12469:SF2">
    <property type="entry name" value="SUCCINATE DEHYDROGENASE ASSEMBLY FACTOR 2, MITOCHONDRIAL"/>
    <property type="match status" value="1"/>
</dbReference>
<evidence type="ECO:0000313" key="4">
    <source>
        <dbReference type="EMBL" id="GGF54032.1"/>
    </source>
</evidence>
<dbReference type="InterPro" id="IPR005631">
    <property type="entry name" value="SDH"/>
</dbReference>
<dbReference type="GO" id="GO:0006099">
    <property type="term" value="P:tricarboxylic acid cycle"/>
    <property type="evidence" value="ECO:0007669"/>
    <property type="project" value="TreeGrafter"/>
</dbReference>
<protein>
    <recommendedName>
        <fullName evidence="2">FAD assembly factor SdhE</fullName>
    </recommendedName>
</protein>
<evidence type="ECO:0000313" key="5">
    <source>
        <dbReference type="Proteomes" id="UP000606044"/>
    </source>
</evidence>
<dbReference type="SUPFAM" id="SSF109910">
    <property type="entry name" value="YgfY-like"/>
    <property type="match status" value="1"/>
</dbReference>